<evidence type="ECO:0000313" key="2">
    <source>
        <dbReference type="Proteomes" id="UP000224101"/>
    </source>
</evidence>
<dbReference type="Proteomes" id="UP000224101">
    <property type="component" value="Segment"/>
</dbReference>
<name>A0A218M2Z6_9CAUD</name>
<dbReference type="KEGG" id="vg:40085818"/>
<sequence>MAHTPLTELVPKNVPDAVATKIGWAHPDTGEHLVSIRGLDNPVPYYRPNSRKKAFINPNAPKNTVRPTISGTATVGQTLTAANGTWTGTPAPTYTRQWKRAGVNISGATATTYVLQAADQGQVITVTVTATNSAGTASATSAGTAAVAAA</sequence>
<dbReference type="RefSeq" id="YP_009609733.1">
    <property type="nucleotide sequence ID" value="NC_041997.1"/>
</dbReference>
<dbReference type="Gene3D" id="2.60.40.2700">
    <property type="match status" value="1"/>
</dbReference>
<reference evidence="1 2" key="1">
    <citation type="submission" date="2017-08" db="EMBL/GenBank/DDBJ databases">
        <title>Characterization and complete genome sequence of novel bacteriophage infecting the causal agent of bacterial fruit blotch, Acidovorax citrulli.</title>
        <authorList>
            <person name="Midani A.R."/>
            <person name="Park S.-H."/>
            <person name="Choi T.-J."/>
        </authorList>
    </citation>
    <scope>NUCLEOTIDE SEQUENCE [LARGE SCALE GENOMIC DNA]</scope>
</reference>
<dbReference type="GeneID" id="40085818"/>
<proteinExistence type="predicted"/>
<protein>
    <submittedName>
        <fullName evidence="1">Uncharacterized protein</fullName>
    </submittedName>
</protein>
<organism evidence="1 2">
    <name type="scientific">Acidovorax phage ACP17</name>
    <dbReference type="NCBI Taxonomy" id="2010329"/>
    <lineage>
        <taxon>Viruses</taxon>
        <taxon>Duplodnaviria</taxon>
        <taxon>Heunggongvirae</taxon>
        <taxon>Uroviricota</taxon>
        <taxon>Caudoviricetes</taxon>
        <taxon>Busanvirus</taxon>
        <taxon>Busanvirus ACP17</taxon>
    </lineage>
</organism>
<evidence type="ECO:0000313" key="1">
    <source>
        <dbReference type="EMBL" id="ASD50414.1"/>
    </source>
</evidence>
<accession>A0A218M2Z6</accession>
<dbReference type="EMBL" id="KY979132">
    <property type="protein sequence ID" value="ASD50414.1"/>
    <property type="molecule type" value="Genomic_DNA"/>
</dbReference>
<keyword evidence="2" id="KW-1185">Reference proteome</keyword>